<name>A0A5N0DWK4_9NOCA</name>
<feature type="domain" description="VOC" evidence="1">
    <location>
        <begin position="3"/>
        <end position="153"/>
    </location>
</feature>
<dbReference type="PANTHER" id="PTHR40265">
    <property type="entry name" value="BLL2707 PROTEIN"/>
    <property type="match status" value="1"/>
</dbReference>
<evidence type="ECO:0000313" key="2">
    <source>
        <dbReference type="EMBL" id="KAA8880395.1"/>
    </source>
</evidence>
<gene>
    <name evidence="2" type="ORF">F3087_41745</name>
</gene>
<dbReference type="PROSITE" id="PS51819">
    <property type="entry name" value="VOC"/>
    <property type="match status" value="1"/>
</dbReference>
<evidence type="ECO:0000313" key="3">
    <source>
        <dbReference type="Proteomes" id="UP000323876"/>
    </source>
</evidence>
<dbReference type="Proteomes" id="UP000323876">
    <property type="component" value="Unassembled WGS sequence"/>
</dbReference>
<dbReference type="AlphaFoldDB" id="A0A5N0DWK4"/>
<dbReference type="InterPro" id="IPR037523">
    <property type="entry name" value="VOC_core"/>
</dbReference>
<dbReference type="SUPFAM" id="SSF54593">
    <property type="entry name" value="Glyoxalase/Bleomycin resistance protein/Dihydroxybiphenyl dioxygenase"/>
    <property type="match status" value="1"/>
</dbReference>
<dbReference type="InterPro" id="IPR025870">
    <property type="entry name" value="Glyoxalase-like_dom"/>
</dbReference>
<dbReference type="OrthoDB" id="3227561at2"/>
<protein>
    <submittedName>
        <fullName evidence="2">VOC family protein</fullName>
    </submittedName>
</protein>
<evidence type="ECO:0000259" key="1">
    <source>
        <dbReference type="PROSITE" id="PS51819"/>
    </source>
</evidence>
<dbReference type="EMBL" id="VXLC01000035">
    <property type="protein sequence ID" value="KAA8880395.1"/>
    <property type="molecule type" value="Genomic_DNA"/>
</dbReference>
<organism evidence="2 3">
    <name type="scientific">Nocardia colli</name>
    <dbReference type="NCBI Taxonomy" id="2545717"/>
    <lineage>
        <taxon>Bacteria</taxon>
        <taxon>Bacillati</taxon>
        <taxon>Actinomycetota</taxon>
        <taxon>Actinomycetes</taxon>
        <taxon>Mycobacteriales</taxon>
        <taxon>Nocardiaceae</taxon>
        <taxon>Nocardia</taxon>
    </lineage>
</organism>
<dbReference type="RefSeq" id="WP_150407719.1">
    <property type="nucleotide sequence ID" value="NZ_VXLC01000035.1"/>
</dbReference>
<proteinExistence type="predicted"/>
<reference evidence="2 3" key="1">
    <citation type="submission" date="2019-09" db="EMBL/GenBank/DDBJ databases">
        <authorList>
            <person name="Wang X."/>
        </authorList>
    </citation>
    <scope>NUCLEOTIDE SEQUENCE [LARGE SCALE GENOMIC DNA]</scope>
    <source>
        <strain evidence="2 3">CICC 11023</strain>
    </source>
</reference>
<dbReference type="Gene3D" id="3.10.180.10">
    <property type="entry name" value="2,3-Dihydroxybiphenyl 1,2-Dioxygenase, domain 1"/>
    <property type="match status" value="1"/>
</dbReference>
<sequence length="206" mass="21501">MSGLDHLVLATPDLPDAVATVTRLLGVAPVPGGRHVGRGTRNFLLGLGDGGYLELIGPDDDQPVPALPRPFGLDGLTEPRLVTWAAQVTDIDGAVAAARTADYDPGDPAEMSRATPDGQVLNWRLTLSNDGSHTGVIPFLIDWGSTTHPSVNLPQVTLRSLEVTHPDPTTISARLRALSIDIAVQPGLRPALIATLDGPAGALTLL</sequence>
<dbReference type="PANTHER" id="PTHR40265:SF1">
    <property type="entry name" value="GLYOXALASE-LIKE DOMAIN-CONTAINING PROTEIN"/>
    <property type="match status" value="1"/>
</dbReference>
<keyword evidence="3" id="KW-1185">Reference proteome</keyword>
<accession>A0A5N0DWK4</accession>
<dbReference type="InterPro" id="IPR029068">
    <property type="entry name" value="Glyas_Bleomycin-R_OHBP_Dase"/>
</dbReference>
<dbReference type="Pfam" id="PF13468">
    <property type="entry name" value="Glyoxalase_3"/>
    <property type="match status" value="1"/>
</dbReference>
<comment type="caution">
    <text evidence="2">The sequence shown here is derived from an EMBL/GenBank/DDBJ whole genome shotgun (WGS) entry which is preliminary data.</text>
</comment>